<keyword evidence="4" id="KW-0865">Zymogen</keyword>
<evidence type="ECO:0000313" key="6">
    <source>
        <dbReference type="EMBL" id="ABC25425.1"/>
    </source>
</evidence>
<organism evidence="6">
    <name type="scientific">uncultured marine bacterium Ant4D5</name>
    <dbReference type="NCBI Taxonomy" id="360428"/>
    <lineage>
        <taxon>Bacteria</taxon>
        <taxon>environmental samples</taxon>
    </lineage>
</organism>
<sequence>MPETPCRWRRWALDCQQTTIGWLYFRPASLSVWLMMRIARTAPWLLTLAFVATTPMLLGAQAVRQSGRSDAGMVAASHPLATDAGVRILEMGGNAADAAVATAFAIAIVEPTMNSIGGRNQILVRTTNGEVHGIDGTTQAPWDYDHETAPQASFGYAVIGIPGALAGLIKLHEEHGSLSLAQVMQPAIKYAEDGFRILPGDAARQAGGAEQALQFPGTAAAYYKGDGSPHRAGEILRQPDYAVTLRKIMVGGHDVFYKGEIADAMVADFAANGAVIDKADLEQYVAEDSRIVRGTYRGYELIGTDVPAAGVLSIQALHIMETFDPTSMTEAEWFAIAGQSLRLAQRELAVLGTDAEAARATSKDYAAELALEIAAPGHASATEWTPMPELEARGDLYGGHTTHLSTADADGMVVSLTQTLGPNMGSKVVTPGLGFLYASTLGGYLGTMTQPGMRARSNINPFIVLKDGEVVMVLGAAGGGLIPPAVVHAITRVIDFGMDLPSALGQPRVAAGFGGGFNAETSPGIGWTDREVAEMRALGIDVNPQPRDGAFGRVHGIQFDAASGTWIGAADPDWEGTARGPASRGR</sequence>
<dbReference type="PRINTS" id="PR01210">
    <property type="entry name" value="GGTRANSPTASE"/>
</dbReference>
<dbReference type="AlphaFoldDB" id="Q2PY02"/>
<dbReference type="EMBL" id="DQ295242">
    <property type="protein sequence ID" value="ABC25425.1"/>
    <property type="molecule type" value="Genomic_DNA"/>
</dbReference>
<dbReference type="InterPro" id="IPR043137">
    <property type="entry name" value="GGT_ssub_C"/>
</dbReference>
<evidence type="ECO:0000256" key="4">
    <source>
        <dbReference type="ARBA" id="ARBA00023145"/>
    </source>
</evidence>
<dbReference type="PANTHER" id="PTHR43199">
    <property type="entry name" value="GLUTATHIONE HYDROLASE"/>
    <property type="match status" value="1"/>
</dbReference>
<dbReference type="InterPro" id="IPR029055">
    <property type="entry name" value="Ntn_hydrolases_N"/>
</dbReference>
<reference evidence="6" key="1">
    <citation type="journal article" date="2006" name="Appl. Environ. Microbiol.">
        <title>Comparative genomics of DNA fragments from six Antarctic marine planktonic bacteria.</title>
        <authorList>
            <person name="Grzymski J.J."/>
            <person name="Carter B.J."/>
            <person name="DeLong E.F."/>
            <person name="Feldman R.A."/>
            <person name="Ghadiri A."/>
            <person name="Murray A.E."/>
        </authorList>
    </citation>
    <scope>NUCLEOTIDE SEQUENCE</scope>
</reference>
<dbReference type="GO" id="GO:0016787">
    <property type="term" value="F:hydrolase activity"/>
    <property type="evidence" value="ECO:0007669"/>
    <property type="project" value="UniProtKB-KW"/>
</dbReference>
<dbReference type="Gene3D" id="3.60.20.40">
    <property type="match status" value="1"/>
</dbReference>
<dbReference type="GO" id="GO:0016740">
    <property type="term" value="F:transferase activity"/>
    <property type="evidence" value="ECO:0007669"/>
    <property type="project" value="UniProtKB-KW"/>
</dbReference>
<dbReference type="PANTHER" id="PTHR43199:SF1">
    <property type="entry name" value="GLUTATHIONE HYDROLASE PROENZYME"/>
    <property type="match status" value="1"/>
</dbReference>
<protein>
    <submittedName>
        <fullName evidence="6">Gamma-glutamyltranspeptidase</fullName>
    </submittedName>
</protein>
<dbReference type="Gene3D" id="1.10.246.130">
    <property type="match status" value="1"/>
</dbReference>
<dbReference type="SUPFAM" id="SSF56235">
    <property type="entry name" value="N-terminal nucleophile aminohydrolases (Ntn hydrolases)"/>
    <property type="match status" value="1"/>
</dbReference>
<accession>Q2PY02</accession>
<keyword evidence="5" id="KW-1133">Transmembrane helix</keyword>
<evidence type="ECO:0000256" key="5">
    <source>
        <dbReference type="SAM" id="Phobius"/>
    </source>
</evidence>
<keyword evidence="3" id="KW-0378">Hydrolase</keyword>
<dbReference type="Pfam" id="PF01019">
    <property type="entry name" value="G_glu_transpept"/>
    <property type="match status" value="1"/>
</dbReference>
<keyword evidence="5" id="KW-0472">Membrane</keyword>
<name>Q2PY02_9BACT</name>
<evidence type="ECO:0000256" key="2">
    <source>
        <dbReference type="ARBA" id="ARBA00022679"/>
    </source>
</evidence>
<proteinExistence type="inferred from homology"/>
<comment type="similarity">
    <text evidence="1">Belongs to the gamma-glutamyltransferase family.</text>
</comment>
<dbReference type="InterPro" id="IPR051792">
    <property type="entry name" value="GGT_bact"/>
</dbReference>
<evidence type="ECO:0000256" key="3">
    <source>
        <dbReference type="ARBA" id="ARBA00022801"/>
    </source>
</evidence>
<evidence type="ECO:0000256" key="1">
    <source>
        <dbReference type="ARBA" id="ARBA00009381"/>
    </source>
</evidence>
<dbReference type="InterPro" id="IPR043138">
    <property type="entry name" value="GGT_lsub"/>
</dbReference>
<keyword evidence="2" id="KW-0808">Transferase</keyword>
<feature type="transmembrane region" description="Helical" evidence="5">
    <location>
        <begin position="44"/>
        <end position="63"/>
    </location>
</feature>
<keyword evidence="5" id="KW-0812">Transmembrane</keyword>